<accession>A0ABT2VS97</accession>
<keyword evidence="5" id="KW-0378">Hydrolase</keyword>
<keyword evidence="4" id="KW-0479">Metal-binding</keyword>
<evidence type="ECO:0000256" key="7">
    <source>
        <dbReference type="ARBA" id="ARBA00047989"/>
    </source>
</evidence>
<evidence type="ECO:0000256" key="6">
    <source>
        <dbReference type="ARBA" id="ARBA00022833"/>
    </source>
</evidence>
<evidence type="ECO:0000256" key="2">
    <source>
        <dbReference type="ARBA" id="ARBA00007353"/>
    </source>
</evidence>
<reference evidence="12" key="1">
    <citation type="submission" date="2023-07" db="EMBL/GenBank/DDBJ databases">
        <title>Study on multiphase classification of strain Alteromonas salexigens isolated from the Yellow Sea.</title>
        <authorList>
            <person name="Sun L."/>
        </authorList>
    </citation>
    <scope>NUCLEOTIDE SEQUENCE [LARGE SCALE GENOMIC DNA]</scope>
    <source>
        <strain evidence="12">ASW11-19</strain>
    </source>
</reference>
<evidence type="ECO:0000256" key="3">
    <source>
        <dbReference type="ARBA" id="ARBA00022679"/>
    </source>
</evidence>
<dbReference type="RefSeq" id="WP_262995762.1">
    <property type="nucleotide sequence ID" value="NZ_JAOTJC010000012.1"/>
</dbReference>
<dbReference type="InterPro" id="IPR011324">
    <property type="entry name" value="Cytotoxic_necrot_fac-like_cat"/>
</dbReference>
<keyword evidence="12" id="KW-1185">Reference proteome</keyword>
<dbReference type="SUPFAM" id="SSF64438">
    <property type="entry name" value="CNF1/YfiH-like putative cysteine hydrolases"/>
    <property type="match status" value="1"/>
</dbReference>
<dbReference type="InterPro" id="IPR003730">
    <property type="entry name" value="Cu_polyphenol_OxRdtase"/>
</dbReference>
<evidence type="ECO:0000313" key="12">
    <source>
        <dbReference type="Proteomes" id="UP001209257"/>
    </source>
</evidence>
<keyword evidence="6" id="KW-0862">Zinc</keyword>
<protein>
    <recommendedName>
        <fullName evidence="10">Purine nucleoside phosphorylase</fullName>
    </recommendedName>
</protein>
<evidence type="ECO:0000256" key="1">
    <source>
        <dbReference type="ARBA" id="ARBA00000553"/>
    </source>
</evidence>
<evidence type="ECO:0000256" key="9">
    <source>
        <dbReference type="ARBA" id="ARBA00049893"/>
    </source>
</evidence>
<dbReference type="Gene3D" id="3.60.140.10">
    <property type="entry name" value="CNF1/YfiH-like putative cysteine hydrolases"/>
    <property type="match status" value="1"/>
</dbReference>
<dbReference type="Pfam" id="PF02578">
    <property type="entry name" value="Cu-oxidase_4"/>
    <property type="match status" value="1"/>
</dbReference>
<evidence type="ECO:0000256" key="5">
    <source>
        <dbReference type="ARBA" id="ARBA00022801"/>
    </source>
</evidence>
<dbReference type="PANTHER" id="PTHR30616">
    <property type="entry name" value="UNCHARACTERIZED PROTEIN YFIH"/>
    <property type="match status" value="1"/>
</dbReference>
<gene>
    <name evidence="11" type="primary">pgeF</name>
    <name evidence="11" type="ORF">OCL06_14410</name>
</gene>
<dbReference type="CDD" id="cd16833">
    <property type="entry name" value="YfiH"/>
    <property type="match status" value="1"/>
</dbReference>
<evidence type="ECO:0000256" key="8">
    <source>
        <dbReference type="ARBA" id="ARBA00048968"/>
    </source>
</evidence>
<comment type="catalytic activity">
    <reaction evidence="8">
        <text>adenosine + phosphate = alpha-D-ribose 1-phosphate + adenine</text>
        <dbReference type="Rhea" id="RHEA:27642"/>
        <dbReference type="ChEBI" id="CHEBI:16335"/>
        <dbReference type="ChEBI" id="CHEBI:16708"/>
        <dbReference type="ChEBI" id="CHEBI:43474"/>
        <dbReference type="ChEBI" id="CHEBI:57720"/>
        <dbReference type="EC" id="2.4.2.1"/>
    </reaction>
    <physiologicalReaction direction="left-to-right" evidence="8">
        <dbReference type="Rhea" id="RHEA:27643"/>
    </physiologicalReaction>
</comment>
<comment type="caution">
    <text evidence="11">The sequence shown here is derived from an EMBL/GenBank/DDBJ whole genome shotgun (WGS) entry which is preliminary data.</text>
</comment>
<comment type="catalytic activity">
    <reaction evidence="9">
        <text>S-methyl-5'-thioadenosine + phosphate = 5-(methylsulfanyl)-alpha-D-ribose 1-phosphate + adenine</text>
        <dbReference type="Rhea" id="RHEA:11852"/>
        <dbReference type="ChEBI" id="CHEBI:16708"/>
        <dbReference type="ChEBI" id="CHEBI:17509"/>
        <dbReference type="ChEBI" id="CHEBI:43474"/>
        <dbReference type="ChEBI" id="CHEBI:58533"/>
        <dbReference type="EC" id="2.4.2.28"/>
    </reaction>
    <physiologicalReaction direction="left-to-right" evidence="9">
        <dbReference type="Rhea" id="RHEA:11853"/>
    </physiologicalReaction>
</comment>
<comment type="catalytic activity">
    <reaction evidence="1">
        <text>inosine + phosphate = alpha-D-ribose 1-phosphate + hypoxanthine</text>
        <dbReference type="Rhea" id="RHEA:27646"/>
        <dbReference type="ChEBI" id="CHEBI:17368"/>
        <dbReference type="ChEBI" id="CHEBI:17596"/>
        <dbReference type="ChEBI" id="CHEBI:43474"/>
        <dbReference type="ChEBI" id="CHEBI:57720"/>
        <dbReference type="EC" id="2.4.2.1"/>
    </reaction>
    <physiologicalReaction direction="left-to-right" evidence="1">
        <dbReference type="Rhea" id="RHEA:27647"/>
    </physiologicalReaction>
</comment>
<dbReference type="InterPro" id="IPR038371">
    <property type="entry name" value="Cu_polyphenol_OxRdtase_sf"/>
</dbReference>
<evidence type="ECO:0000256" key="4">
    <source>
        <dbReference type="ARBA" id="ARBA00022723"/>
    </source>
</evidence>
<keyword evidence="3" id="KW-0808">Transferase</keyword>
<comment type="similarity">
    <text evidence="2 10">Belongs to the purine nucleoside phosphorylase YfiH/LACC1 family.</text>
</comment>
<organism evidence="11 12">
    <name type="scientific">Alteromonas salexigens</name>
    <dbReference type="NCBI Taxonomy" id="2982530"/>
    <lineage>
        <taxon>Bacteria</taxon>
        <taxon>Pseudomonadati</taxon>
        <taxon>Pseudomonadota</taxon>
        <taxon>Gammaproteobacteria</taxon>
        <taxon>Alteromonadales</taxon>
        <taxon>Alteromonadaceae</taxon>
        <taxon>Alteromonas/Salinimonas group</taxon>
        <taxon>Alteromonas</taxon>
    </lineage>
</organism>
<proteinExistence type="inferred from homology"/>
<dbReference type="EMBL" id="JAOTJC010000012">
    <property type="protein sequence ID" value="MCU7555782.1"/>
    <property type="molecule type" value="Genomic_DNA"/>
</dbReference>
<evidence type="ECO:0000313" key="11">
    <source>
        <dbReference type="EMBL" id="MCU7555782.1"/>
    </source>
</evidence>
<dbReference type="PANTHER" id="PTHR30616:SF2">
    <property type="entry name" value="PURINE NUCLEOSIDE PHOSPHORYLASE LACC1"/>
    <property type="match status" value="1"/>
</dbReference>
<dbReference type="NCBIfam" id="TIGR00726">
    <property type="entry name" value="peptidoglycan editing factor PgeF"/>
    <property type="match status" value="1"/>
</dbReference>
<comment type="catalytic activity">
    <reaction evidence="7">
        <text>adenosine + H2O + H(+) = inosine + NH4(+)</text>
        <dbReference type="Rhea" id="RHEA:24408"/>
        <dbReference type="ChEBI" id="CHEBI:15377"/>
        <dbReference type="ChEBI" id="CHEBI:15378"/>
        <dbReference type="ChEBI" id="CHEBI:16335"/>
        <dbReference type="ChEBI" id="CHEBI:17596"/>
        <dbReference type="ChEBI" id="CHEBI:28938"/>
        <dbReference type="EC" id="3.5.4.4"/>
    </reaction>
    <physiologicalReaction direction="left-to-right" evidence="7">
        <dbReference type="Rhea" id="RHEA:24409"/>
    </physiologicalReaction>
</comment>
<sequence length="239" mass="25598">MINLITPDWPAPQSVVAYTTTRAGGASSSPYTSLNVGLHVGDNPARVTHNRSLLPHHEKIGWLNQVHGSRVVTLPATDIEADAAISRSRDAFCAVMTADCVPVLLTNRQGNEVAAVHAGWQGLEKQVIAATVAAMRSSSDSLLAWIGPAISVRHYEVPSSLAAKFSTYTNVTQPATSADKVMLDLPQIALQQLQALGIAQISQSPQCTYADSKLFFSHRRSQHEGATSTGRMVSVIGFR</sequence>
<evidence type="ECO:0000256" key="10">
    <source>
        <dbReference type="RuleBase" id="RU361274"/>
    </source>
</evidence>
<dbReference type="Proteomes" id="UP001209257">
    <property type="component" value="Unassembled WGS sequence"/>
</dbReference>
<name>A0ABT2VS97_9ALTE</name>